<dbReference type="SUPFAM" id="SSF51230">
    <property type="entry name" value="Single hybrid motif"/>
    <property type="match status" value="1"/>
</dbReference>
<dbReference type="PROSITE" id="PS50968">
    <property type="entry name" value="BIOTINYL_LIPOYL"/>
    <property type="match status" value="1"/>
</dbReference>
<dbReference type="PROSITE" id="PS00188">
    <property type="entry name" value="BIOTIN"/>
    <property type="match status" value="1"/>
</dbReference>
<sequence>MHETSPAPTATPVTAPFHGLATVVVAVGAHVAAGEVVAVLEAMKMEAPVTAPRAGVVSAVAVTEPAPVAGGDVLVELT</sequence>
<dbReference type="InterPro" id="IPR050709">
    <property type="entry name" value="Biotin_Carboxyl_Carrier/Decarb"/>
</dbReference>
<proteinExistence type="predicted"/>
<keyword evidence="1" id="KW-0092">Biotin</keyword>
<dbReference type="InterPro" id="IPR000089">
    <property type="entry name" value="Biotin_lipoyl"/>
</dbReference>
<dbReference type="Proteomes" id="UP000756387">
    <property type="component" value="Unassembled WGS sequence"/>
</dbReference>
<dbReference type="InterPro" id="IPR011053">
    <property type="entry name" value="Single_hybrid_motif"/>
</dbReference>
<evidence type="ECO:0000256" key="1">
    <source>
        <dbReference type="ARBA" id="ARBA00023267"/>
    </source>
</evidence>
<dbReference type="EMBL" id="JADCSA010000023">
    <property type="protein sequence ID" value="MBE7326025.1"/>
    <property type="molecule type" value="Genomic_DNA"/>
</dbReference>
<dbReference type="Gene3D" id="2.40.50.100">
    <property type="match status" value="1"/>
</dbReference>
<feature type="domain" description="Lipoyl-binding" evidence="3">
    <location>
        <begin position="1"/>
        <end position="78"/>
    </location>
</feature>
<dbReference type="Pfam" id="PF00364">
    <property type="entry name" value="Biotin_lipoyl"/>
    <property type="match status" value="1"/>
</dbReference>
<evidence type="ECO:0000259" key="3">
    <source>
        <dbReference type="PROSITE" id="PS50968"/>
    </source>
</evidence>
<keyword evidence="2" id="KW-0812">Transmembrane</keyword>
<dbReference type="InterPro" id="IPR001882">
    <property type="entry name" value="Biotin_BS"/>
</dbReference>
<gene>
    <name evidence="4" type="ORF">IEQ44_15350</name>
</gene>
<dbReference type="RefSeq" id="WP_193639356.1">
    <property type="nucleotide sequence ID" value="NZ_JADCSA010000023.1"/>
</dbReference>
<evidence type="ECO:0000313" key="4">
    <source>
        <dbReference type="EMBL" id="MBE7326025.1"/>
    </source>
</evidence>
<keyword evidence="2" id="KW-1133">Transmembrane helix</keyword>
<name>A0ABR9RXY2_9ACTN</name>
<feature type="transmembrane region" description="Helical" evidence="2">
    <location>
        <begin position="20"/>
        <end position="40"/>
    </location>
</feature>
<dbReference type="PANTHER" id="PTHR45266:SF3">
    <property type="entry name" value="OXALOACETATE DECARBOXYLASE ALPHA CHAIN"/>
    <property type="match status" value="1"/>
</dbReference>
<evidence type="ECO:0000313" key="5">
    <source>
        <dbReference type="Proteomes" id="UP000756387"/>
    </source>
</evidence>
<dbReference type="CDD" id="cd06850">
    <property type="entry name" value="biotinyl_domain"/>
    <property type="match status" value="1"/>
</dbReference>
<accession>A0ABR9RXY2</accession>
<dbReference type="PANTHER" id="PTHR45266">
    <property type="entry name" value="OXALOACETATE DECARBOXYLASE ALPHA CHAIN"/>
    <property type="match status" value="1"/>
</dbReference>
<reference evidence="4 5" key="1">
    <citation type="submission" date="2020-10" db="EMBL/GenBank/DDBJ databases">
        <title>Nocardioides sp. isolated from sludge.</title>
        <authorList>
            <person name="Zhang X."/>
        </authorList>
    </citation>
    <scope>NUCLEOTIDE SEQUENCE [LARGE SCALE GENOMIC DNA]</scope>
    <source>
        <strain evidence="4 5">Y6</strain>
    </source>
</reference>
<protein>
    <recommendedName>
        <fullName evidence="3">Lipoyl-binding domain-containing protein</fullName>
    </recommendedName>
</protein>
<organism evidence="4 5">
    <name type="scientific">Nocardioides malaquae</name>
    <dbReference type="NCBI Taxonomy" id="2773426"/>
    <lineage>
        <taxon>Bacteria</taxon>
        <taxon>Bacillati</taxon>
        <taxon>Actinomycetota</taxon>
        <taxon>Actinomycetes</taxon>
        <taxon>Propionibacteriales</taxon>
        <taxon>Nocardioidaceae</taxon>
        <taxon>Nocardioides</taxon>
    </lineage>
</organism>
<evidence type="ECO:0000256" key="2">
    <source>
        <dbReference type="SAM" id="Phobius"/>
    </source>
</evidence>
<keyword evidence="2" id="KW-0472">Membrane</keyword>
<keyword evidence="5" id="KW-1185">Reference proteome</keyword>
<comment type="caution">
    <text evidence="4">The sequence shown here is derived from an EMBL/GenBank/DDBJ whole genome shotgun (WGS) entry which is preliminary data.</text>
</comment>